<name>A0A2T8IHI0_9POAL</name>
<proteinExistence type="predicted"/>
<gene>
    <name evidence="2" type="ORF">PAHAL_6G251200</name>
</gene>
<feature type="region of interest" description="Disordered" evidence="1">
    <location>
        <begin position="218"/>
        <end position="308"/>
    </location>
</feature>
<accession>A0A2T8IHI0</accession>
<evidence type="ECO:0000313" key="2">
    <source>
        <dbReference type="EMBL" id="PVH37122.1"/>
    </source>
</evidence>
<feature type="compositionally biased region" description="Basic and acidic residues" evidence="1">
    <location>
        <begin position="82"/>
        <end position="92"/>
    </location>
</feature>
<sequence length="308" mass="31621">MVAVALDNLAGGHVDGEEVALQEEVDDGGVIGVDEREHGDLLGEASGLVGVVGPDVGEGGLVLQRPLRGVRVGQGPDARSPGGERDEAEHGVVGEGVGGDDSPGVVGPPEPAEVCERAERSQRARRERVVQALVDPLAGVGVVAAELGVVAADDGQELGDHVAAAAAGAGEDAEEPLVLDGLLGARVREAERGPRGGVEDEVARVGVHPAERLAVGALDAGERGVEDGREEEQPRGVLGGYEREALRRGAVREHPRGDGQARDARGRGERQRHVGTALDDARDAAEDDPRRRRRGWRGGAGGGVCGAS</sequence>
<organism evidence="2">
    <name type="scientific">Panicum hallii</name>
    <dbReference type="NCBI Taxonomy" id="206008"/>
    <lineage>
        <taxon>Eukaryota</taxon>
        <taxon>Viridiplantae</taxon>
        <taxon>Streptophyta</taxon>
        <taxon>Embryophyta</taxon>
        <taxon>Tracheophyta</taxon>
        <taxon>Spermatophyta</taxon>
        <taxon>Magnoliopsida</taxon>
        <taxon>Liliopsida</taxon>
        <taxon>Poales</taxon>
        <taxon>Poaceae</taxon>
        <taxon>PACMAD clade</taxon>
        <taxon>Panicoideae</taxon>
        <taxon>Panicodae</taxon>
        <taxon>Paniceae</taxon>
        <taxon>Panicinae</taxon>
        <taxon>Panicum</taxon>
        <taxon>Panicum sect. Panicum</taxon>
    </lineage>
</organism>
<feature type="compositionally biased region" description="Basic and acidic residues" evidence="1">
    <location>
        <begin position="241"/>
        <end position="272"/>
    </location>
</feature>
<feature type="region of interest" description="Disordered" evidence="1">
    <location>
        <begin position="69"/>
        <end position="111"/>
    </location>
</feature>
<feature type="compositionally biased region" description="Basic and acidic residues" evidence="1">
    <location>
        <begin position="220"/>
        <end position="234"/>
    </location>
</feature>
<dbReference type="EMBL" id="CM008051">
    <property type="protein sequence ID" value="PVH37122.1"/>
    <property type="molecule type" value="Genomic_DNA"/>
</dbReference>
<dbReference type="AlphaFoldDB" id="A0A2T8IHI0"/>
<dbReference type="Proteomes" id="UP000243499">
    <property type="component" value="Chromosome 6"/>
</dbReference>
<evidence type="ECO:0000256" key="1">
    <source>
        <dbReference type="SAM" id="MobiDB-lite"/>
    </source>
</evidence>
<reference evidence="2" key="1">
    <citation type="submission" date="2018-04" db="EMBL/GenBank/DDBJ databases">
        <title>WGS assembly of Panicum hallii.</title>
        <authorList>
            <person name="Lovell J."/>
            <person name="Jenkins J."/>
            <person name="Lowry D."/>
            <person name="Mamidi S."/>
            <person name="Sreedasyam A."/>
            <person name="Weng X."/>
            <person name="Barry K."/>
            <person name="Bonette J."/>
            <person name="Campitelli B."/>
            <person name="Daum C."/>
            <person name="Gordon S."/>
            <person name="Gould B."/>
            <person name="Lipzen A."/>
            <person name="Macqueen A."/>
            <person name="Palacio-Mejia J."/>
            <person name="Plott C."/>
            <person name="Shakirov E."/>
            <person name="Shu S."/>
            <person name="Yoshinaga Y."/>
            <person name="Zane M."/>
            <person name="Rokhsar D."/>
            <person name="Grimwood J."/>
            <person name="Schmutz J."/>
            <person name="Juenger T."/>
        </authorList>
    </citation>
    <scope>NUCLEOTIDE SEQUENCE [LARGE SCALE GENOMIC DNA]</scope>
    <source>
        <strain evidence="2">FIL2</strain>
    </source>
</reference>
<dbReference type="Gramene" id="PVH37122">
    <property type="protein sequence ID" value="PVH37122"/>
    <property type="gene ID" value="PAHAL_6G251200"/>
</dbReference>
<feature type="compositionally biased region" description="Basic and acidic residues" evidence="1">
    <location>
        <begin position="279"/>
        <end position="290"/>
    </location>
</feature>
<feature type="compositionally biased region" description="Gly residues" evidence="1">
    <location>
        <begin position="297"/>
        <end position="308"/>
    </location>
</feature>
<protein>
    <submittedName>
        <fullName evidence="2">Uncharacterized protein</fullName>
    </submittedName>
</protein>